<dbReference type="Gene3D" id="2.40.30.200">
    <property type="match status" value="1"/>
</dbReference>
<evidence type="ECO:0000259" key="2">
    <source>
        <dbReference type="Pfam" id="PF22768"/>
    </source>
</evidence>
<organism evidence="3 4">
    <name type="scientific">Macrococcoides goetzii</name>
    <dbReference type="NCBI Taxonomy" id="1891097"/>
    <lineage>
        <taxon>Bacteria</taxon>
        <taxon>Bacillati</taxon>
        <taxon>Bacillota</taxon>
        <taxon>Bacilli</taxon>
        <taxon>Bacillales</taxon>
        <taxon>Staphylococcaceae</taxon>
        <taxon>Macrococcoides</taxon>
    </lineage>
</organism>
<dbReference type="RefSeq" id="WP_099576880.1">
    <property type="nucleotide sequence ID" value="NZ_MJBI02000009.1"/>
</dbReference>
<gene>
    <name evidence="3" type="ORF">BFS35_012100</name>
</gene>
<dbReference type="Pfam" id="PF22768">
    <property type="entry name" value="SPP1_Dit"/>
    <property type="match status" value="1"/>
</dbReference>
<keyword evidence="4" id="KW-1185">Reference proteome</keyword>
<dbReference type="EMBL" id="MJBI02000009">
    <property type="protein sequence ID" value="RAI79295.1"/>
    <property type="molecule type" value="Genomic_DNA"/>
</dbReference>
<reference evidence="3 4" key="1">
    <citation type="journal article" date="2018" name="Front. Microbiol.">
        <title>Description and Comparative Genomics of Macrococcus caseolyticus subsp. hominis subsp. nov., Macrococcus goetzii sp. nov., Macrococcus epidermidis sp. nov., and Macrococcus bohemicus sp. nov., Novel Macrococci From Human Clinical Material With Virulence Potential and Suspected Uptake of Foreign DNA by Natural Transformation.</title>
        <authorList>
            <person name="Maslanova I."/>
            <person name="Wertheimer Z."/>
            <person name="Sedlacek I."/>
            <person name="Svec P."/>
            <person name="Indrakova A."/>
            <person name="Kovarovic V."/>
            <person name="Schumann P."/>
            <person name="Sproer C."/>
            <person name="Kralova S."/>
            <person name="Sedo O."/>
            <person name="Kristofova L."/>
            <person name="Vrbovska V."/>
            <person name="Fuzik T."/>
            <person name="Petras P."/>
            <person name="Zdrahal Z."/>
            <person name="Ruzickova V."/>
            <person name="Doskar J."/>
            <person name="Pantucek R."/>
        </authorList>
    </citation>
    <scope>NUCLEOTIDE SEQUENCE [LARGE SCALE GENOMIC DNA]</scope>
    <source>
        <strain evidence="3 4">CCM 4927</strain>
    </source>
</reference>
<comment type="caution">
    <text evidence="3">The sequence shown here is derived from an EMBL/GenBank/DDBJ whole genome shotgun (WGS) entry which is preliminary data.</text>
</comment>
<sequence length="492" mass="56544">MDNTTVIINNKKLPWLIVQRGFKIPSFNFATEVEKIPGRDGGVLKNRELNHYEFDLPLYALNDSIHGEKNHDEILNELVRLFDYDKPVKLKLSSKNWYWYAMFDGPFEIDMTKDGFIEFSVKVILLDPYKYSDTEYTSPAYQDQIAVKNDGTAKTYPIIEATAIKDSTMFMITRADEDYFQVGEPESANNETKDLNPILVKSTGNTLSGWQYETQGKIISNNEGSALANGVAESNGYSIGAKSFGTRDNKGWYGPALRRSLPHTVNDFTVTADMKVFDQEKGKSSVGKVMTHLYDEMNNVVCTFGLYDATGSKNNIRAWFGIYNEFGERYEIYDSAGNYAFDDHYIYLSVSRKNNMWTFKTWHYYTDSRGKRKITSRMNKVYSDRGAIYSKPIAQVGFQISRHTHFEVQQARINEIKFQEHLAGNEIPYIVKAGEVVYIDMNQEFVTIDNEPALQHKAFGSDYFYVDKGITELFVLPQGYFDTTVTWVNRFL</sequence>
<evidence type="ECO:0000313" key="3">
    <source>
        <dbReference type="EMBL" id="RAI79295.1"/>
    </source>
</evidence>
<feature type="domain" description="Siphovirus-type tail component RIFT-related" evidence="1">
    <location>
        <begin position="22"/>
        <end position="123"/>
    </location>
</feature>
<name>A0A364JKV8_9STAP</name>
<dbReference type="InterPro" id="IPR008841">
    <property type="entry name" value="Siphovirus-type_tail_N"/>
</dbReference>
<evidence type="ECO:0008006" key="5">
    <source>
        <dbReference type="Google" id="ProtNLM"/>
    </source>
</evidence>
<dbReference type="Proteomes" id="UP000229523">
    <property type="component" value="Unassembled WGS sequence"/>
</dbReference>
<proteinExistence type="predicted"/>
<evidence type="ECO:0000313" key="4">
    <source>
        <dbReference type="Proteomes" id="UP000229523"/>
    </source>
</evidence>
<evidence type="ECO:0000259" key="1">
    <source>
        <dbReference type="Pfam" id="PF05709"/>
    </source>
</evidence>
<dbReference type="Pfam" id="PF05709">
    <property type="entry name" value="Sipho_tail"/>
    <property type="match status" value="1"/>
</dbReference>
<dbReference type="AlphaFoldDB" id="A0A364JKV8"/>
<protein>
    <recommendedName>
        <fullName evidence="5">Phage tail protein</fullName>
    </recommendedName>
</protein>
<accession>A0A364JKV8</accession>
<feature type="domain" description="Siphovirus-type tail component C-terminal" evidence="2">
    <location>
        <begin position="416"/>
        <end position="491"/>
    </location>
</feature>
<dbReference type="Gene3D" id="2.60.120.860">
    <property type="match status" value="1"/>
</dbReference>
<dbReference type="InterPro" id="IPR054738">
    <property type="entry name" value="Siphovirus-type_tail_C"/>
</dbReference>